<comment type="caution">
    <text evidence="10">The sequence shown here is derived from an EMBL/GenBank/DDBJ whole genome shotgun (WGS) entry which is preliminary data.</text>
</comment>
<keyword evidence="4 7" id="KW-0812">Transmembrane</keyword>
<feature type="signal peptide" evidence="8">
    <location>
        <begin position="1"/>
        <end position="19"/>
    </location>
</feature>
<evidence type="ECO:0000256" key="6">
    <source>
        <dbReference type="ARBA" id="ARBA00023237"/>
    </source>
</evidence>
<dbReference type="Pfam" id="PF13715">
    <property type="entry name" value="CarbopepD_reg_2"/>
    <property type="match status" value="1"/>
</dbReference>
<dbReference type="Pfam" id="PF07715">
    <property type="entry name" value="Plug"/>
    <property type="match status" value="1"/>
</dbReference>
<keyword evidence="8" id="KW-0732">Signal</keyword>
<dbReference type="NCBIfam" id="TIGR04056">
    <property type="entry name" value="OMP_RagA_SusC"/>
    <property type="match status" value="1"/>
</dbReference>
<dbReference type="InterPro" id="IPR023996">
    <property type="entry name" value="TonB-dep_OMP_SusC/RagA"/>
</dbReference>
<evidence type="ECO:0000256" key="3">
    <source>
        <dbReference type="ARBA" id="ARBA00022452"/>
    </source>
</evidence>
<feature type="chain" id="PRO_5047051197" evidence="8">
    <location>
        <begin position="20"/>
        <end position="1110"/>
    </location>
</feature>
<dbReference type="PROSITE" id="PS52016">
    <property type="entry name" value="TONB_DEPENDENT_REC_3"/>
    <property type="match status" value="1"/>
</dbReference>
<evidence type="ECO:0000256" key="1">
    <source>
        <dbReference type="ARBA" id="ARBA00004571"/>
    </source>
</evidence>
<keyword evidence="11" id="KW-1185">Reference proteome</keyword>
<dbReference type="RefSeq" id="WP_190301191.1">
    <property type="nucleotide sequence ID" value="NZ_JACOIJ010000001.1"/>
</dbReference>
<keyword evidence="5 7" id="KW-0472">Membrane</keyword>
<dbReference type="SUPFAM" id="SSF56935">
    <property type="entry name" value="Porins"/>
    <property type="match status" value="1"/>
</dbReference>
<feature type="domain" description="TonB-dependent receptor plug" evidence="9">
    <location>
        <begin position="218"/>
        <end position="334"/>
    </location>
</feature>
<keyword evidence="2 7" id="KW-0813">Transport</keyword>
<keyword evidence="3 7" id="KW-1134">Transmembrane beta strand</keyword>
<dbReference type="Gene3D" id="2.60.40.1120">
    <property type="entry name" value="Carboxypeptidase-like, regulatory domain"/>
    <property type="match status" value="1"/>
</dbReference>
<dbReference type="Gene3D" id="2.170.130.10">
    <property type="entry name" value="TonB-dependent receptor, plug domain"/>
    <property type="match status" value="1"/>
</dbReference>
<accession>A0ABR7YA74</accession>
<evidence type="ECO:0000256" key="5">
    <source>
        <dbReference type="ARBA" id="ARBA00023136"/>
    </source>
</evidence>
<dbReference type="EMBL" id="JACOIJ010000001">
    <property type="protein sequence ID" value="MBD1428194.1"/>
    <property type="molecule type" value="Genomic_DNA"/>
</dbReference>
<organism evidence="10 11">
    <name type="scientific">Sphingobacterium litopenaei</name>
    <dbReference type="NCBI Taxonomy" id="2763500"/>
    <lineage>
        <taxon>Bacteria</taxon>
        <taxon>Pseudomonadati</taxon>
        <taxon>Bacteroidota</taxon>
        <taxon>Sphingobacteriia</taxon>
        <taxon>Sphingobacteriales</taxon>
        <taxon>Sphingobacteriaceae</taxon>
        <taxon>Sphingobacterium</taxon>
    </lineage>
</organism>
<dbReference type="InterPro" id="IPR012910">
    <property type="entry name" value="Plug_dom"/>
</dbReference>
<comment type="similarity">
    <text evidence="7">Belongs to the TonB-dependent receptor family.</text>
</comment>
<evidence type="ECO:0000256" key="2">
    <source>
        <dbReference type="ARBA" id="ARBA00022448"/>
    </source>
</evidence>
<evidence type="ECO:0000313" key="10">
    <source>
        <dbReference type="EMBL" id="MBD1428194.1"/>
    </source>
</evidence>
<keyword evidence="6 7" id="KW-0998">Cell outer membrane</keyword>
<dbReference type="Gene3D" id="2.40.170.20">
    <property type="entry name" value="TonB-dependent receptor, beta-barrel domain"/>
    <property type="match status" value="1"/>
</dbReference>
<dbReference type="Gene3D" id="3.55.50.30">
    <property type="match status" value="1"/>
</dbReference>
<dbReference type="InterPro" id="IPR039426">
    <property type="entry name" value="TonB-dep_rcpt-like"/>
</dbReference>
<dbReference type="Proteomes" id="UP000651271">
    <property type="component" value="Unassembled WGS sequence"/>
</dbReference>
<dbReference type="InterPro" id="IPR037066">
    <property type="entry name" value="Plug_dom_sf"/>
</dbReference>
<name>A0ABR7YA74_9SPHI</name>
<dbReference type="InterPro" id="IPR036942">
    <property type="entry name" value="Beta-barrel_TonB_sf"/>
</dbReference>
<evidence type="ECO:0000313" key="11">
    <source>
        <dbReference type="Proteomes" id="UP000651271"/>
    </source>
</evidence>
<gene>
    <name evidence="10" type="ORF">H8B04_01220</name>
</gene>
<proteinExistence type="inferred from homology"/>
<evidence type="ECO:0000256" key="7">
    <source>
        <dbReference type="PROSITE-ProRule" id="PRU01360"/>
    </source>
</evidence>
<sequence length="1110" mass="123187">MKVKLICAALSAVTFNVLALPSSYGQNVYTTKVEVNYTQVSLKMALQDLSEKSGLYFFYPSKVVAQFANVSVPTKQGTVSEILDELLVGTSLEFEQSGKNVVLSLKETRTAFKSQQRDISGIVVNESGTPIPGVTIEIKGTFKNTNTIKLSTATDQHGHWSLIVPEGATSLLFSMMGYDSQSIKLDGKPNYRTVLKLADAKEIEDVVVTGIFTRSANTYTGSVTSIKGEDLIKAGNTNIIASLKNIDPSFMVVDNLSAGSNPNATPTIQMRGQTGFSDITSEQNNPNQPLFILDGFETTLTKILDLDINQVQSVTLLKDATAKAMYGVKAGNGVVVVETKRPTQGKLRISYNGNANIEAPDLTSYSLANATEKIAIERLAGLYTAQDGSILTQIALDKTLSEVLKKIEIGVNTDWLNQPLRVGLSQRHSLQFDGGDQSLLYNVNLMYNNVAGVMKGSDRRTLSGSQTLIYRKNNFQFRNKLDIDNNNSFNSPYGTFDQFALMNPYQPLVDEYGNLQRYGIYGLRSQANPLWNGSVSTEDKSNYTTITENFYAEYRVQPQLRLTSRLGVRKNITGSDNFKPASHTDFFSYSADNLYKAGRYVRGEGVDNSLYLDLGADYNFSKGKHQFFTNFMASLANSSSDTKRYQAEGFPSEDLKHIASAVSYYGTKPIGEEFIIRSLGVIGSLNYSYDNRYLFDGNYRLNGSSEFGADKRWGSFWSTGLGWNVHNEGFAQEWDWLSMLRLRGSTGFTGTQGFSTFDALSTLKYYTDSQYDGKIGSFLQGLANPDLQWQKKYDNNFGVDFSIKNGVLSGRFELYEATTKGLITTVTTPQSMGFTSMVANLGEAQNKGFEAYLTSKVYNNPSENSFVNIFASVASNENKLIKVANALKAKNEKSDNDLNNDASLTSLAVRYEEGASMNAIWAVPSLGIDPETGREVFLNKDGSKTYSWNSLNQVVIGDLLPKYSGNFGINGEYKGVGFSTTFTWQHGGQLYNTTLLNKVENASIYSNVDTRVMSSRWSKPGDVVQFKSIADESYTQPTSRFVQDNNILRLATLNVYYDFRHTGFLKKSRLERLRTTFYMNDVFTLSSINIERGTEYPFARTFMFSIQAGF</sequence>
<reference evidence="10 11" key="1">
    <citation type="submission" date="2020-08" db="EMBL/GenBank/DDBJ databases">
        <title>Sphingobacterium sp. DN04309 isolated from aquaculture water.</title>
        <authorList>
            <person name="Zhang M."/>
        </authorList>
    </citation>
    <scope>NUCLEOTIDE SEQUENCE [LARGE SCALE GENOMIC DNA]</scope>
    <source>
        <strain evidence="10 11">DN04309</strain>
    </source>
</reference>
<dbReference type="SUPFAM" id="SSF49464">
    <property type="entry name" value="Carboxypeptidase regulatory domain-like"/>
    <property type="match status" value="1"/>
</dbReference>
<dbReference type="InterPro" id="IPR008969">
    <property type="entry name" value="CarboxyPept-like_regulatory"/>
</dbReference>
<evidence type="ECO:0000256" key="4">
    <source>
        <dbReference type="ARBA" id="ARBA00022692"/>
    </source>
</evidence>
<comment type="subcellular location">
    <subcellularLocation>
        <location evidence="1 7">Cell outer membrane</location>
        <topology evidence="1 7">Multi-pass membrane protein</topology>
    </subcellularLocation>
</comment>
<evidence type="ECO:0000256" key="8">
    <source>
        <dbReference type="SAM" id="SignalP"/>
    </source>
</evidence>
<protein>
    <submittedName>
        <fullName evidence="10">SusC/RagA family TonB-linked outer membrane protein</fullName>
    </submittedName>
</protein>
<evidence type="ECO:0000259" key="9">
    <source>
        <dbReference type="Pfam" id="PF07715"/>
    </source>
</evidence>